<dbReference type="EMBL" id="NTKD01000009">
    <property type="protein sequence ID" value="PDH40718.1"/>
    <property type="molecule type" value="Genomic_DNA"/>
</dbReference>
<dbReference type="GO" id="GO:0016706">
    <property type="term" value="F:2-oxoglutarate-dependent dioxygenase activity"/>
    <property type="evidence" value="ECO:0007669"/>
    <property type="project" value="UniProtKB-ARBA"/>
</dbReference>
<dbReference type="AlphaFoldDB" id="A0A2A5WWR4"/>
<dbReference type="Proteomes" id="UP000219327">
    <property type="component" value="Unassembled WGS sequence"/>
</dbReference>
<dbReference type="PANTHER" id="PTHR20883:SF48">
    <property type="entry name" value="ECTOINE DIOXYGENASE"/>
    <property type="match status" value="1"/>
</dbReference>
<evidence type="ECO:0000256" key="1">
    <source>
        <dbReference type="ARBA" id="ARBA00001954"/>
    </source>
</evidence>
<comment type="cofactor">
    <cofactor evidence="1">
        <name>Fe(2+)</name>
        <dbReference type="ChEBI" id="CHEBI:29033"/>
    </cofactor>
</comment>
<gene>
    <name evidence="2" type="ORF">CNE99_03070</name>
</gene>
<comment type="caution">
    <text evidence="2">The sequence shown here is derived from an EMBL/GenBank/DDBJ whole genome shotgun (WGS) entry which is preliminary data.</text>
</comment>
<evidence type="ECO:0000313" key="2">
    <source>
        <dbReference type="EMBL" id="PDH40718.1"/>
    </source>
</evidence>
<sequence>MHLSAEEISRARERLLVDGFCVVDGGLTPGRIEAWQEWSDQWLGSMKHPERWKYQGSDIHLMGERNVSPRSPNLPQDSIVDELIEYPKAIMDALQMDDFKSGGTYQIISKPGQAPALYWHQDWGRWDDPVSLSPWPQQVFLNWYLTDTIRENGCLRVIPGSHLKRIDLHDKLVAPHEGGGYAVEETNEWMFMDHPDAIDVPAKTGQLVIGDARVLHGTWPNKTDERRTVLLGWFYRRANEAPTSWGRAIPKEIQERDPEFPMAFNRVPGEYLRYEKQ</sequence>
<dbReference type="Pfam" id="PF05721">
    <property type="entry name" value="PhyH"/>
    <property type="match status" value="1"/>
</dbReference>
<reference evidence="2 3" key="1">
    <citation type="submission" date="2017-08" db="EMBL/GenBank/DDBJ databases">
        <title>Fine stratification of microbial communities through a metagenomic profile of the photic zone.</title>
        <authorList>
            <person name="Haro-Moreno J.M."/>
            <person name="Lopez-Perez M."/>
            <person name="De La Torre J."/>
            <person name="Picazo A."/>
            <person name="Camacho A."/>
            <person name="Rodriguez-Valera F."/>
        </authorList>
    </citation>
    <scope>NUCLEOTIDE SEQUENCE [LARGE SCALE GENOMIC DNA]</scope>
    <source>
        <strain evidence="2">MED-G24</strain>
    </source>
</reference>
<proteinExistence type="predicted"/>
<dbReference type="InterPro" id="IPR008775">
    <property type="entry name" value="Phytyl_CoA_dOase-like"/>
</dbReference>
<evidence type="ECO:0000313" key="3">
    <source>
        <dbReference type="Proteomes" id="UP000219327"/>
    </source>
</evidence>
<name>A0A2A5WWR4_9GAMM</name>
<dbReference type="GO" id="GO:0005506">
    <property type="term" value="F:iron ion binding"/>
    <property type="evidence" value="ECO:0007669"/>
    <property type="project" value="UniProtKB-ARBA"/>
</dbReference>
<evidence type="ECO:0008006" key="4">
    <source>
        <dbReference type="Google" id="ProtNLM"/>
    </source>
</evidence>
<accession>A0A2A5WWR4</accession>
<dbReference type="SUPFAM" id="SSF51197">
    <property type="entry name" value="Clavaminate synthase-like"/>
    <property type="match status" value="1"/>
</dbReference>
<dbReference type="PANTHER" id="PTHR20883">
    <property type="entry name" value="PHYTANOYL-COA DIOXYGENASE DOMAIN CONTAINING 1"/>
    <property type="match status" value="1"/>
</dbReference>
<organism evidence="2 3">
    <name type="scientific">OM182 bacterium MED-G24</name>
    <dbReference type="NCBI Taxonomy" id="1986255"/>
    <lineage>
        <taxon>Bacteria</taxon>
        <taxon>Pseudomonadati</taxon>
        <taxon>Pseudomonadota</taxon>
        <taxon>Gammaproteobacteria</taxon>
        <taxon>OMG group</taxon>
        <taxon>OM182 clade</taxon>
    </lineage>
</organism>
<dbReference type="Gene3D" id="2.60.120.620">
    <property type="entry name" value="q2cbj1_9rhob like domain"/>
    <property type="match status" value="1"/>
</dbReference>
<protein>
    <recommendedName>
        <fullName evidence="4">Phytanoyl-CoA dioxygenase</fullName>
    </recommendedName>
</protein>